<evidence type="ECO:0000256" key="1">
    <source>
        <dbReference type="SAM" id="Phobius"/>
    </source>
</evidence>
<proteinExistence type="predicted"/>
<protein>
    <submittedName>
        <fullName evidence="2">Uncharacterized protein</fullName>
    </submittedName>
</protein>
<evidence type="ECO:0000313" key="3">
    <source>
        <dbReference type="Proteomes" id="UP000547510"/>
    </source>
</evidence>
<gene>
    <name evidence="2" type="ORF">FHS29_003552</name>
</gene>
<keyword evidence="1" id="KW-0812">Transmembrane</keyword>
<keyword evidence="1" id="KW-1133">Transmembrane helix</keyword>
<name>A0A841CI29_9PSEU</name>
<comment type="caution">
    <text evidence="2">The sequence shown here is derived from an EMBL/GenBank/DDBJ whole genome shotgun (WGS) entry which is preliminary data.</text>
</comment>
<reference evidence="2 3" key="1">
    <citation type="submission" date="2020-08" db="EMBL/GenBank/DDBJ databases">
        <title>Genomic Encyclopedia of Type Strains, Phase III (KMG-III): the genomes of soil and plant-associated and newly described type strains.</title>
        <authorList>
            <person name="Whitman W."/>
        </authorList>
    </citation>
    <scope>NUCLEOTIDE SEQUENCE [LARGE SCALE GENOMIC DNA]</scope>
    <source>
        <strain evidence="2 3">CECT 8640</strain>
    </source>
</reference>
<dbReference type="RefSeq" id="WP_184692401.1">
    <property type="nucleotide sequence ID" value="NZ_JACHJN010000005.1"/>
</dbReference>
<dbReference type="AlphaFoldDB" id="A0A841CI29"/>
<feature type="transmembrane region" description="Helical" evidence="1">
    <location>
        <begin position="49"/>
        <end position="71"/>
    </location>
</feature>
<organism evidence="2 3">
    <name type="scientific">Saccharothrix tamanrassetensis</name>
    <dbReference type="NCBI Taxonomy" id="1051531"/>
    <lineage>
        <taxon>Bacteria</taxon>
        <taxon>Bacillati</taxon>
        <taxon>Actinomycetota</taxon>
        <taxon>Actinomycetes</taxon>
        <taxon>Pseudonocardiales</taxon>
        <taxon>Pseudonocardiaceae</taxon>
        <taxon>Saccharothrix</taxon>
    </lineage>
</organism>
<dbReference type="EMBL" id="JACHJN010000005">
    <property type="protein sequence ID" value="MBB5956959.1"/>
    <property type="molecule type" value="Genomic_DNA"/>
</dbReference>
<dbReference type="Proteomes" id="UP000547510">
    <property type="component" value="Unassembled WGS sequence"/>
</dbReference>
<accession>A0A841CI29</accession>
<keyword evidence="1" id="KW-0472">Membrane</keyword>
<keyword evidence="3" id="KW-1185">Reference proteome</keyword>
<evidence type="ECO:0000313" key="2">
    <source>
        <dbReference type="EMBL" id="MBB5956959.1"/>
    </source>
</evidence>
<sequence length="72" mass="7258">MRSASVARVTANDGRNFVASRSAPSNSSDIVAAKGNPVRSVLDFLGTPLVALLATLISVVGLVLVLVAGPVV</sequence>